<gene>
    <name evidence="1" type="ORF">JCM19232_3434</name>
</gene>
<comment type="caution">
    <text evidence="1">The sequence shown here is derived from an EMBL/GenBank/DDBJ whole genome shotgun (WGS) entry which is preliminary data.</text>
</comment>
<evidence type="ECO:0000313" key="2">
    <source>
        <dbReference type="Proteomes" id="UP000031670"/>
    </source>
</evidence>
<name>A0A0B8PM08_9VIBR</name>
<dbReference type="Proteomes" id="UP000031670">
    <property type="component" value="Unassembled WGS sequence"/>
</dbReference>
<protein>
    <submittedName>
        <fullName evidence="1">Uncharacterized protein</fullName>
    </submittedName>
</protein>
<proteinExistence type="predicted"/>
<reference evidence="1 2" key="1">
    <citation type="submission" date="2015-01" db="EMBL/GenBank/DDBJ databases">
        <title>Vibrio sp. C5 JCM 19232 whole genome shotgun sequence.</title>
        <authorList>
            <person name="Sawabe T."/>
            <person name="Meirelles P."/>
            <person name="Feng G."/>
            <person name="Sayaka M."/>
            <person name="Hattori M."/>
            <person name="Ohkuma M."/>
        </authorList>
    </citation>
    <scope>NUCLEOTIDE SEQUENCE [LARGE SCALE GENOMIC DNA]</scope>
    <source>
        <strain evidence="1 2">JCM19232</strain>
    </source>
</reference>
<dbReference type="EMBL" id="BBSA01000011">
    <property type="protein sequence ID" value="GAM64158.1"/>
    <property type="molecule type" value="Genomic_DNA"/>
</dbReference>
<sequence length="40" mass="5014">MLIFYSEFTHEEIPIHFSRGDHAKWLWRFAKYASFLYVFE</sequence>
<reference evidence="1 2" key="2">
    <citation type="submission" date="2015-01" db="EMBL/GenBank/DDBJ databases">
        <authorList>
            <consortium name="NBRP consortium"/>
            <person name="Sawabe T."/>
            <person name="Meirelles P."/>
            <person name="Feng G."/>
            <person name="Sayaka M."/>
            <person name="Hattori M."/>
            <person name="Ohkuma M."/>
        </authorList>
    </citation>
    <scope>NUCLEOTIDE SEQUENCE [LARGE SCALE GENOMIC DNA]</scope>
    <source>
        <strain evidence="1 2">JCM19232</strain>
    </source>
</reference>
<dbReference type="AlphaFoldDB" id="A0A0B8PM08"/>
<accession>A0A0B8PM08</accession>
<organism evidence="1 2">
    <name type="scientific">Vibrio ishigakensis</name>
    <dbReference type="NCBI Taxonomy" id="1481914"/>
    <lineage>
        <taxon>Bacteria</taxon>
        <taxon>Pseudomonadati</taxon>
        <taxon>Pseudomonadota</taxon>
        <taxon>Gammaproteobacteria</taxon>
        <taxon>Vibrionales</taxon>
        <taxon>Vibrionaceae</taxon>
        <taxon>Vibrio</taxon>
    </lineage>
</organism>
<evidence type="ECO:0000313" key="1">
    <source>
        <dbReference type="EMBL" id="GAM64158.1"/>
    </source>
</evidence>